<proteinExistence type="predicted"/>
<protein>
    <submittedName>
        <fullName evidence="1">Integron gene cassette protein</fullName>
    </submittedName>
</protein>
<accession>A0A5K3FFA6</accession>
<name>A0A5K3FFA6_MESCO</name>
<sequence>SLLLDPLGSQATSVSSQPKVYPFKRILGIPRANFPSRPLPSATFRACWICSAPARNWVRACRLRYVTLQDPVALMQGVRMGLAIPCAALMAHRQLKSAKRSGRAFLPPP</sequence>
<dbReference type="WBParaSite" id="MCU_007710-RA">
    <property type="protein sequence ID" value="MCU_007710-RA"/>
    <property type="gene ID" value="MCU_007710"/>
</dbReference>
<dbReference type="AlphaFoldDB" id="A0A5K3FFA6"/>
<organism evidence="1">
    <name type="scientific">Mesocestoides corti</name>
    <name type="common">Flatworm</name>
    <dbReference type="NCBI Taxonomy" id="53468"/>
    <lineage>
        <taxon>Eukaryota</taxon>
        <taxon>Metazoa</taxon>
        <taxon>Spiralia</taxon>
        <taxon>Lophotrochozoa</taxon>
        <taxon>Platyhelminthes</taxon>
        <taxon>Cestoda</taxon>
        <taxon>Eucestoda</taxon>
        <taxon>Cyclophyllidea</taxon>
        <taxon>Mesocestoididae</taxon>
        <taxon>Mesocestoides</taxon>
    </lineage>
</organism>
<evidence type="ECO:0000313" key="1">
    <source>
        <dbReference type="WBParaSite" id="MCU_007710-RA"/>
    </source>
</evidence>
<reference evidence="1" key="1">
    <citation type="submission" date="2019-11" db="UniProtKB">
        <authorList>
            <consortium name="WormBaseParasite"/>
        </authorList>
    </citation>
    <scope>IDENTIFICATION</scope>
</reference>